<dbReference type="GO" id="GO:0033573">
    <property type="term" value="C:high-affinity iron permease complex"/>
    <property type="evidence" value="ECO:0007669"/>
    <property type="project" value="InterPro"/>
</dbReference>
<comment type="subcellular location">
    <subcellularLocation>
        <location evidence="1">Membrane</location>
        <topology evidence="1">Multi-pass membrane protein</topology>
    </subcellularLocation>
</comment>
<feature type="signal peptide" evidence="7">
    <location>
        <begin position="1"/>
        <end position="38"/>
    </location>
</feature>
<dbReference type="PANTHER" id="PTHR31632:SF2">
    <property type="entry name" value="PLASMA MEMBRANE IRON PERMEASE"/>
    <property type="match status" value="1"/>
</dbReference>
<organism evidence="8 10">
    <name type="scientific">Bifidobacterium pseudolongum subsp. globosum</name>
    <dbReference type="NCBI Taxonomy" id="1690"/>
    <lineage>
        <taxon>Bacteria</taxon>
        <taxon>Bacillati</taxon>
        <taxon>Actinomycetota</taxon>
        <taxon>Actinomycetes</taxon>
        <taxon>Bifidobacteriales</taxon>
        <taxon>Bifidobacteriaceae</taxon>
        <taxon>Bifidobacterium</taxon>
    </lineage>
</organism>
<dbReference type="Proteomes" id="UP000292933">
    <property type="component" value="Unassembled WGS sequence"/>
</dbReference>
<keyword evidence="7" id="KW-0732">Signal</keyword>
<evidence type="ECO:0000256" key="6">
    <source>
        <dbReference type="SAM" id="Phobius"/>
    </source>
</evidence>
<keyword evidence="3 6" id="KW-0812">Transmembrane</keyword>
<gene>
    <name evidence="8" type="ORF">CQR56_0187</name>
    <name evidence="9" type="ORF">PG1780B_1485</name>
</gene>
<feature type="transmembrane region" description="Helical" evidence="6">
    <location>
        <begin position="346"/>
        <end position="365"/>
    </location>
</feature>
<evidence type="ECO:0000256" key="7">
    <source>
        <dbReference type="SAM" id="SignalP"/>
    </source>
</evidence>
<evidence type="ECO:0000256" key="3">
    <source>
        <dbReference type="ARBA" id="ARBA00022692"/>
    </source>
</evidence>
<feature type="transmembrane region" description="Helical" evidence="6">
    <location>
        <begin position="541"/>
        <end position="565"/>
    </location>
</feature>
<feature type="chain" id="PRO_5036320200" evidence="7">
    <location>
        <begin position="39"/>
        <end position="589"/>
    </location>
</feature>
<dbReference type="RefSeq" id="WP_242499133.1">
    <property type="nucleotide sequence ID" value="NZ_JBKZBJ010000028.1"/>
</dbReference>
<protein>
    <submittedName>
        <fullName evidence="8">Iron permease</fullName>
    </submittedName>
</protein>
<dbReference type="AlphaFoldDB" id="A0A2N3QYW0"/>
<reference evidence="9 11" key="2">
    <citation type="submission" date="2018-12" db="EMBL/GenBank/DDBJ databases">
        <title>Unveiling genomic diversity among members of the Bifidobacterium pseudolongum species, a widely distributed gut commensal of the animal kingdom.</title>
        <authorList>
            <person name="Lugli G.A."/>
            <person name="Duranti S."/>
            <person name="Albert K."/>
            <person name="Mancabelli L."/>
            <person name="Napoli S."/>
            <person name="Viappiani A."/>
            <person name="Anzalone R."/>
            <person name="Longhi G."/>
            <person name="Milani C."/>
            <person name="Turroni F."/>
            <person name="Alessandri G."/>
            <person name="Sela D.A."/>
            <person name="Van Sinderen D."/>
            <person name="Ventura M."/>
        </authorList>
    </citation>
    <scope>NUCLEOTIDE SEQUENCE [LARGE SCALE GENOMIC DNA]</scope>
    <source>
        <strain evidence="9 11">1780B</strain>
    </source>
</reference>
<comment type="similarity">
    <text evidence="2">Belongs to the oxidase-dependent Fe transporter (OFeT) (TC 9.A.10.1) family.</text>
</comment>
<dbReference type="EMBL" id="PCHB01000003">
    <property type="protein sequence ID" value="PKU98417.1"/>
    <property type="molecule type" value="Genomic_DNA"/>
</dbReference>
<evidence type="ECO:0000313" key="11">
    <source>
        <dbReference type="Proteomes" id="UP000292933"/>
    </source>
</evidence>
<feature type="transmembrane region" description="Helical" evidence="6">
    <location>
        <begin position="497"/>
        <end position="521"/>
    </location>
</feature>
<comment type="caution">
    <text evidence="8">The sequence shown here is derived from an EMBL/GenBank/DDBJ whole genome shotgun (WGS) entry which is preliminary data.</text>
</comment>
<proteinExistence type="inferred from homology"/>
<evidence type="ECO:0000256" key="2">
    <source>
        <dbReference type="ARBA" id="ARBA00008333"/>
    </source>
</evidence>
<dbReference type="EMBL" id="RYVC01000017">
    <property type="protein sequence ID" value="RYQ45166.1"/>
    <property type="molecule type" value="Genomic_DNA"/>
</dbReference>
<name>A0A2N3QYW0_9BIFI</name>
<dbReference type="GO" id="GO:0015093">
    <property type="term" value="F:ferrous iron transmembrane transporter activity"/>
    <property type="evidence" value="ECO:0007669"/>
    <property type="project" value="TreeGrafter"/>
</dbReference>
<feature type="transmembrane region" description="Helical" evidence="6">
    <location>
        <begin position="377"/>
        <end position="398"/>
    </location>
</feature>
<dbReference type="PANTHER" id="PTHR31632">
    <property type="entry name" value="IRON TRANSPORTER FTH1"/>
    <property type="match status" value="1"/>
</dbReference>
<dbReference type="Pfam" id="PF03239">
    <property type="entry name" value="FTR1"/>
    <property type="match status" value="1"/>
</dbReference>
<evidence type="ECO:0000256" key="1">
    <source>
        <dbReference type="ARBA" id="ARBA00004141"/>
    </source>
</evidence>
<sequence length="589" mass="61665">MPQFVKPACARWALACAVAALAAMALCLGLGPAAPAAAEDGTATSAADSATDYDSWSALAESIGAQLEAGRSAYAAGDRPGAASHFSRALNTGYVASNFAKVTADKLGHDAYDNQLKALRALGTLAYRQDAAAQIDAQAARAAGTLREMAARFDADPAMQSPRAFADARAQRTQQERERLDASKVRVNEGRGERTWTQVADEMTAVLDEAQRLAVDGDGKGGAAKVNDAYYQYYEKLGFEKNVMNAIGGARVSKVESTFKETRKAMIAGRDHTALTADLQGMLAEDAAALDGGAGGERNAAAAFVTSAAGQSFLVLIREGLEALLVVAAVVAYLLRAGMRRGVRWVYAGAVLGLAASGLVAVVLMRMVGGSGPQQEIMEGVCALVAAGMLVWSGNWMFSKRSADSWNRYIRTKTESAVGSALSVQGAVNRAALSLALLSFLAVFREGAETVIFYESIYAMTQDSRGMWAGGLAAAVVLAVLFAVIRLTSVRVPVGPFFTITSVLMSALAVVFAGGGVHALIEGDLIGGTYLEGFPTNDWLGLYPYAQTIVAQVVAAAIVIGLFVIGGRVRRPLNCVSNAPTTMREETAS</sequence>
<keyword evidence="4 6" id="KW-1133">Transmembrane helix</keyword>
<evidence type="ECO:0000313" key="9">
    <source>
        <dbReference type="EMBL" id="RYQ45166.1"/>
    </source>
</evidence>
<dbReference type="InterPro" id="IPR004923">
    <property type="entry name" value="FTR1/Fip1/EfeU"/>
</dbReference>
<dbReference type="Proteomes" id="UP000233783">
    <property type="component" value="Unassembled WGS sequence"/>
</dbReference>
<feature type="transmembrane region" description="Helical" evidence="6">
    <location>
        <begin position="432"/>
        <end position="454"/>
    </location>
</feature>
<evidence type="ECO:0000313" key="8">
    <source>
        <dbReference type="EMBL" id="PKU98417.1"/>
    </source>
</evidence>
<evidence type="ECO:0000256" key="5">
    <source>
        <dbReference type="ARBA" id="ARBA00023136"/>
    </source>
</evidence>
<keyword evidence="5 6" id="KW-0472">Membrane</keyword>
<feature type="transmembrane region" description="Helical" evidence="6">
    <location>
        <begin position="466"/>
        <end position="485"/>
    </location>
</feature>
<evidence type="ECO:0000256" key="4">
    <source>
        <dbReference type="ARBA" id="ARBA00022989"/>
    </source>
</evidence>
<feature type="transmembrane region" description="Helical" evidence="6">
    <location>
        <begin position="313"/>
        <end position="334"/>
    </location>
</feature>
<accession>A0A2N3QYW0</accession>
<evidence type="ECO:0000313" key="10">
    <source>
        <dbReference type="Proteomes" id="UP000233783"/>
    </source>
</evidence>
<reference evidence="8 10" key="1">
    <citation type="submission" date="2017-10" db="EMBL/GenBank/DDBJ databases">
        <title>Bifidobacterium genomics.</title>
        <authorList>
            <person name="Lugli G.A."/>
            <person name="Milani C."/>
            <person name="Mancabelli L."/>
        </authorList>
    </citation>
    <scope>NUCLEOTIDE SEQUENCE [LARGE SCALE GENOMIC DNA]</scope>
    <source>
        <strain evidence="8 10">1744B</strain>
    </source>
</reference>